<gene>
    <name evidence="1" type="ORF">rCG_31438</name>
</gene>
<name>A6IU67_RAT</name>
<evidence type="ECO:0000313" key="2">
    <source>
        <dbReference type="Proteomes" id="UP000234681"/>
    </source>
</evidence>
<dbReference type="AlphaFoldDB" id="A6IU67"/>
<sequence>MKEETTRSILPGPQRTPFYCSMDLNTTSTAYSYIQMAMGPIISAGNQRRH</sequence>
<accession>A6IU67</accession>
<evidence type="ECO:0000313" key="1">
    <source>
        <dbReference type="EMBL" id="EDL81118.1"/>
    </source>
</evidence>
<reference evidence="2" key="1">
    <citation type="submission" date="2005-09" db="EMBL/GenBank/DDBJ databases">
        <authorList>
            <person name="Mural R.J."/>
            <person name="Li P.W."/>
            <person name="Adams M.D."/>
            <person name="Amanatides P.G."/>
            <person name="Baden-Tillson H."/>
            <person name="Barnstead M."/>
            <person name="Chin S.H."/>
            <person name="Dew I."/>
            <person name="Evans C.A."/>
            <person name="Ferriera S."/>
            <person name="Flanigan M."/>
            <person name="Fosler C."/>
            <person name="Glodek A."/>
            <person name="Gu Z."/>
            <person name="Holt R.A."/>
            <person name="Jennings D."/>
            <person name="Kraft C.L."/>
            <person name="Lu F."/>
            <person name="Nguyen T."/>
            <person name="Nusskern D.R."/>
            <person name="Pfannkoch C.M."/>
            <person name="Sitter C."/>
            <person name="Sutton G.G."/>
            <person name="Venter J.C."/>
            <person name="Wang Z."/>
            <person name="Woodage T."/>
            <person name="Zheng X.H."/>
            <person name="Zhong F."/>
        </authorList>
    </citation>
    <scope>NUCLEOTIDE SEQUENCE [LARGE SCALE GENOMIC DNA]</scope>
    <source>
        <strain>BN</strain>
        <strain evidence="2">Sprague-Dawley</strain>
    </source>
</reference>
<organism evidence="1 2">
    <name type="scientific">Rattus norvegicus</name>
    <name type="common">Rat</name>
    <dbReference type="NCBI Taxonomy" id="10116"/>
    <lineage>
        <taxon>Eukaryota</taxon>
        <taxon>Metazoa</taxon>
        <taxon>Chordata</taxon>
        <taxon>Craniata</taxon>
        <taxon>Vertebrata</taxon>
        <taxon>Euteleostomi</taxon>
        <taxon>Mammalia</taxon>
        <taxon>Eutheria</taxon>
        <taxon>Euarchontoglires</taxon>
        <taxon>Glires</taxon>
        <taxon>Rodentia</taxon>
        <taxon>Myomorpha</taxon>
        <taxon>Muroidea</taxon>
        <taxon>Muridae</taxon>
        <taxon>Murinae</taxon>
        <taxon>Rattus</taxon>
    </lineage>
</organism>
<proteinExistence type="predicted"/>
<protein>
    <submittedName>
        <fullName evidence="1">RCG31438</fullName>
    </submittedName>
</protein>
<dbReference type="EMBL" id="CH473968">
    <property type="protein sequence ID" value="EDL81118.1"/>
    <property type="molecule type" value="Genomic_DNA"/>
</dbReference>
<dbReference type="Proteomes" id="UP000234681">
    <property type="component" value="Chromosome 5"/>
</dbReference>